<dbReference type="GeneTree" id="ENSGT00940000153362"/>
<feature type="region of interest" description="Disordered" evidence="3">
    <location>
        <begin position="89"/>
        <end position="124"/>
    </location>
</feature>
<dbReference type="STRING" id="37293.ENSANAP00000018854"/>
<dbReference type="PANTHER" id="PTHR11875">
    <property type="entry name" value="TESTIS-SPECIFIC Y-ENCODED PROTEIN"/>
    <property type="match status" value="1"/>
</dbReference>
<reference evidence="4" key="1">
    <citation type="submission" date="2025-08" db="UniProtKB">
        <authorList>
            <consortium name="Ensembl"/>
        </authorList>
    </citation>
    <scope>IDENTIFICATION</scope>
</reference>
<protein>
    <recommendedName>
        <fullName evidence="6">Nucleosome assembly protein 1 like 1</fullName>
    </recommendedName>
</protein>
<dbReference type="GO" id="GO:0005634">
    <property type="term" value="C:nucleus"/>
    <property type="evidence" value="ECO:0007669"/>
    <property type="project" value="InterPro"/>
</dbReference>
<dbReference type="FunFam" id="1.20.5.1500:FF:000001">
    <property type="entry name" value="Nucleosome assembly protein 1-like 1"/>
    <property type="match status" value="1"/>
</dbReference>
<evidence type="ECO:0000256" key="1">
    <source>
        <dbReference type="ARBA" id="ARBA00009947"/>
    </source>
</evidence>
<dbReference type="Pfam" id="PF00956">
    <property type="entry name" value="NAP"/>
    <property type="match status" value="1"/>
</dbReference>
<dbReference type="Gene3D" id="3.30.1120.90">
    <property type="entry name" value="Nucleosome assembly protein"/>
    <property type="match status" value="1"/>
</dbReference>
<dbReference type="Ensembl" id="ENSANAT00000036720.1">
    <property type="protein sequence ID" value="ENSANAP00000018854.1"/>
    <property type="gene ID" value="ENSANAG00000027241.1"/>
</dbReference>
<dbReference type="Proteomes" id="UP000233020">
    <property type="component" value="Unplaced"/>
</dbReference>
<feature type="compositionally biased region" description="Basic and acidic residues" evidence="3">
    <location>
        <begin position="104"/>
        <end position="124"/>
    </location>
</feature>
<evidence type="ECO:0000256" key="3">
    <source>
        <dbReference type="SAM" id="MobiDB-lite"/>
    </source>
</evidence>
<evidence type="ECO:0000313" key="4">
    <source>
        <dbReference type="Ensembl" id="ENSANAP00000018854.1"/>
    </source>
</evidence>
<evidence type="ECO:0000313" key="5">
    <source>
        <dbReference type="Proteomes" id="UP000233020"/>
    </source>
</evidence>
<dbReference type="Gene3D" id="1.20.5.1500">
    <property type="match status" value="1"/>
</dbReference>
<dbReference type="SUPFAM" id="SSF143113">
    <property type="entry name" value="NAP-like"/>
    <property type="match status" value="1"/>
</dbReference>
<dbReference type="GO" id="GO:0006334">
    <property type="term" value="P:nucleosome assembly"/>
    <property type="evidence" value="ECO:0007669"/>
    <property type="project" value="InterPro"/>
</dbReference>
<reference evidence="4" key="2">
    <citation type="submission" date="2025-09" db="UniProtKB">
        <authorList>
            <consortium name="Ensembl"/>
        </authorList>
    </citation>
    <scope>IDENTIFICATION</scope>
</reference>
<evidence type="ECO:0008006" key="6">
    <source>
        <dbReference type="Google" id="ProtNLM"/>
    </source>
</evidence>
<accession>A0A2K5DD45</accession>
<proteinExistence type="inferred from homology"/>
<organism evidence="4 5">
    <name type="scientific">Aotus nancymaae</name>
    <name type="common">Ma's night monkey</name>
    <dbReference type="NCBI Taxonomy" id="37293"/>
    <lineage>
        <taxon>Eukaryota</taxon>
        <taxon>Metazoa</taxon>
        <taxon>Chordata</taxon>
        <taxon>Craniata</taxon>
        <taxon>Vertebrata</taxon>
        <taxon>Euteleostomi</taxon>
        <taxon>Mammalia</taxon>
        <taxon>Eutheria</taxon>
        <taxon>Euarchontoglires</taxon>
        <taxon>Primates</taxon>
        <taxon>Haplorrhini</taxon>
        <taxon>Platyrrhini</taxon>
        <taxon>Aotidae</taxon>
        <taxon>Aotus</taxon>
    </lineage>
</organism>
<sequence>MTDIDSKQSELDQDSDDVERTLQERLDGLVETPTGYTESLPANALKNLQVKCAKFYEEVHDLERKYAVLYQPLFDKRFEIINAIYEPTEEEREWKPDEEDETSEDLKEKAKIEDEEKDEKKKKDPKGIPEFWLAVFKNVDLLSDVVQEHDEPILKHLKDIKVKFSDAGQPMSFVLEFHFEPMPPKTHRMRSEPDDSDRFSFDGPEIMGCTECQIDWKKGKNVTLKTIKKQEKHKGHGTVRTVIKTVSSDSLIFLALLKFLRVEIWMMMPKLSLRLTSKLVTSYVNSCYTLLEKKAKKKEMRKMIQTMTQRRIKTQQSAHSSEAGCMWPWG</sequence>
<comment type="similarity">
    <text evidence="1 2">Belongs to the nucleosome assembly protein (NAP) family.</text>
</comment>
<feature type="compositionally biased region" description="Basic and acidic residues" evidence="3">
    <location>
        <begin position="1"/>
        <end position="10"/>
    </location>
</feature>
<dbReference type="InterPro" id="IPR002164">
    <property type="entry name" value="NAP_family"/>
</dbReference>
<keyword evidence="5" id="KW-1185">Reference proteome</keyword>
<feature type="compositionally biased region" description="Acidic residues" evidence="3">
    <location>
        <begin position="89"/>
        <end position="103"/>
    </location>
</feature>
<dbReference type="AlphaFoldDB" id="A0A2K5DD45"/>
<evidence type="ECO:0000256" key="2">
    <source>
        <dbReference type="RuleBase" id="RU003876"/>
    </source>
</evidence>
<name>A0A2K5DD45_AOTNA</name>
<dbReference type="InterPro" id="IPR037231">
    <property type="entry name" value="NAP-like_sf"/>
</dbReference>
<feature type="region of interest" description="Disordered" evidence="3">
    <location>
        <begin position="1"/>
        <end position="20"/>
    </location>
</feature>